<reference evidence="2" key="1">
    <citation type="journal article" date="2019" name="Int. J. Syst. Evol. Microbiol.">
        <title>The Global Catalogue of Microorganisms (GCM) 10K type strain sequencing project: providing services to taxonomists for standard genome sequencing and annotation.</title>
        <authorList>
            <consortium name="The Broad Institute Genomics Platform"/>
            <consortium name="The Broad Institute Genome Sequencing Center for Infectious Disease"/>
            <person name="Wu L."/>
            <person name="Ma J."/>
        </authorList>
    </citation>
    <scope>NUCLEOTIDE SEQUENCE [LARGE SCALE GENOMIC DNA]</scope>
    <source>
        <strain evidence="2">CGMCC 4.7241</strain>
    </source>
</reference>
<accession>A0ABV7Y9T6</accession>
<evidence type="ECO:0000313" key="2">
    <source>
        <dbReference type="Proteomes" id="UP001595699"/>
    </source>
</evidence>
<dbReference type="RefSeq" id="WP_205114258.1">
    <property type="nucleotide sequence ID" value="NZ_JAFBCM010000001.1"/>
</dbReference>
<name>A0ABV7Y9T6_9ACTN</name>
<dbReference type="Proteomes" id="UP001595699">
    <property type="component" value="Unassembled WGS sequence"/>
</dbReference>
<dbReference type="EMBL" id="JBHRZH010000009">
    <property type="protein sequence ID" value="MFC3761662.1"/>
    <property type="molecule type" value="Genomic_DNA"/>
</dbReference>
<evidence type="ECO:0000313" key="1">
    <source>
        <dbReference type="EMBL" id="MFC3761662.1"/>
    </source>
</evidence>
<sequence length="362" mass="40057">MNDTAAPQSEAEVLARGLAILTERLPPGWTTRPTPVPASRDSGVDSIVELASPDGTTTWLLIEAKRVVDSRDVASISELLHNYLSDIPDQLRIRVVIARYLSPPVRERLADHGLSYIDATGNIRLTASKPGLFLSDHGADRDPWRGPGRPRGTLKGTPAHKIVRALLDFDRQWSMRHLIETAEVSTGAAYRVVDFLADEDLIQKDEARIVASDWRRLLRRWSRDYEFVGSNRTTRWIAARGIDRLLRRAVESPTEYAVTGTTAAAEWAPYAPARAAMIYTSEATMAADLWDLRPADAGANVILAEPESNAVFARSRPSASGGYQIAAPTQVAVDLMTGPGRNPSEAEELVEWMVRNERAWRE</sequence>
<evidence type="ECO:0008006" key="3">
    <source>
        <dbReference type="Google" id="ProtNLM"/>
    </source>
</evidence>
<gene>
    <name evidence="1" type="ORF">ACFOUW_12515</name>
</gene>
<proteinExistence type="predicted"/>
<comment type="caution">
    <text evidence="1">The sequence shown here is derived from an EMBL/GenBank/DDBJ whole genome shotgun (WGS) entry which is preliminary data.</text>
</comment>
<protein>
    <recommendedName>
        <fullName evidence="3">HTH iclR-type domain-containing protein</fullName>
    </recommendedName>
</protein>
<organism evidence="1 2">
    <name type="scientific">Tenggerimyces flavus</name>
    <dbReference type="NCBI Taxonomy" id="1708749"/>
    <lineage>
        <taxon>Bacteria</taxon>
        <taxon>Bacillati</taxon>
        <taxon>Actinomycetota</taxon>
        <taxon>Actinomycetes</taxon>
        <taxon>Propionibacteriales</taxon>
        <taxon>Nocardioidaceae</taxon>
        <taxon>Tenggerimyces</taxon>
    </lineage>
</organism>
<keyword evidence="2" id="KW-1185">Reference proteome</keyword>